<dbReference type="InterPro" id="IPR004255">
    <property type="entry name" value="O-acyltransferase_WSD1_N"/>
</dbReference>
<comment type="caution">
    <text evidence="3">The sequence shown here is derived from an EMBL/GenBank/DDBJ whole genome shotgun (WGS) entry which is preliminary data.</text>
</comment>
<protein>
    <recommendedName>
        <fullName evidence="2">O-acyltransferase WSD1-like N-terminal domain-containing protein</fullName>
    </recommendedName>
</protein>
<dbReference type="GO" id="GO:0004144">
    <property type="term" value="F:diacylglycerol O-acyltransferase activity"/>
    <property type="evidence" value="ECO:0007669"/>
    <property type="project" value="InterPro"/>
</dbReference>
<evidence type="ECO:0000313" key="4">
    <source>
        <dbReference type="Proteomes" id="UP000479526"/>
    </source>
</evidence>
<name>A0A7C9J8K9_9ACTN</name>
<dbReference type="Pfam" id="PF03007">
    <property type="entry name" value="WS_DGAT_cat"/>
    <property type="match status" value="1"/>
</dbReference>
<dbReference type="GO" id="GO:0045017">
    <property type="term" value="P:glycerolipid biosynthetic process"/>
    <property type="evidence" value="ECO:0007669"/>
    <property type="project" value="InterPro"/>
</dbReference>
<feature type="domain" description="O-acyltransferase WSD1-like N-terminal" evidence="2">
    <location>
        <begin position="25"/>
        <end position="66"/>
    </location>
</feature>
<proteinExistence type="predicted"/>
<keyword evidence="4" id="KW-1185">Reference proteome</keyword>
<accession>A0A7C9J8K9</accession>
<sequence length="143" mass="15650">MIAQIPERACWPVSSEEWAGPATPARSCPTCPGPISPRRRFALGRLPLGDVKKVKIEHGTTIKDVVMALAATALCRWLSQRDELPVEPLGNQVLLATTTLPINVSDAKTRLRMISVGMAAVRNVSPSPRRNGCSTSPRRCRRR</sequence>
<evidence type="ECO:0000259" key="2">
    <source>
        <dbReference type="Pfam" id="PF03007"/>
    </source>
</evidence>
<gene>
    <name evidence="3" type="ORF">GT755_34765</name>
</gene>
<dbReference type="EMBL" id="WXEW01000012">
    <property type="protein sequence ID" value="NAS26820.1"/>
    <property type="molecule type" value="Genomic_DNA"/>
</dbReference>
<evidence type="ECO:0000313" key="3">
    <source>
        <dbReference type="EMBL" id="NAS26820.1"/>
    </source>
</evidence>
<dbReference type="AlphaFoldDB" id="A0A7C9J8K9"/>
<dbReference type="RefSeq" id="WP_161483803.1">
    <property type="nucleotide sequence ID" value="NZ_WXEW01000012.1"/>
</dbReference>
<reference evidence="3 4" key="1">
    <citation type="submission" date="2020-01" db="EMBL/GenBank/DDBJ databases">
        <title>Herbidospora sp. NEAU-GS84 nov., a novel actinomycete isolated from soil.</title>
        <authorList>
            <person name="Han L."/>
        </authorList>
    </citation>
    <scope>NUCLEOTIDE SEQUENCE [LARGE SCALE GENOMIC DNA]</scope>
    <source>
        <strain evidence="3 4">NEAU-GS84</strain>
    </source>
</reference>
<evidence type="ECO:0000256" key="1">
    <source>
        <dbReference type="SAM" id="MobiDB-lite"/>
    </source>
</evidence>
<feature type="region of interest" description="Disordered" evidence="1">
    <location>
        <begin position="123"/>
        <end position="143"/>
    </location>
</feature>
<organism evidence="3 4">
    <name type="scientific">Herbidospora solisilvae</name>
    <dbReference type="NCBI Taxonomy" id="2696284"/>
    <lineage>
        <taxon>Bacteria</taxon>
        <taxon>Bacillati</taxon>
        <taxon>Actinomycetota</taxon>
        <taxon>Actinomycetes</taxon>
        <taxon>Streptosporangiales</taxon>
        <taxon>Streptosporangiaceae</taxon>
        <taxon>Herbidospora</taxon>
    </lineage>
</organism>
<feature type="compositionally biased region" description="Polar residues" evidence="1">
    <location>
        <begin position="124"/>
        <end position="137"/>
    </location>
</feature>
<dbReference type="Proteomes" id="UP000479526">
    <property type="component" value="Unassembled WGS sequence"/>
</dbReference>